<reference evidence="4" key="1">
    <citation type="journal article" date="2019" name="Int. J. Syst. Evol. Microbiol.">
        <title>The Global Catalogue of Microorganisms (GCM) 10K type strain sequencing project: providing services to taxonomists for standard genome sequencing and annotation.</title>
        <authorList>
            <consortium name="The Broad Institute Genomics Platform"/>
            <consortium name="The Broad Institute Genome Sequencing Center for Infectious Disease"/>
            <person name="Wu L."/>
            <person name="Ma J."/>
        </authorList>
    </citation>
    <scope>NUCLEOTIDE SEQUENCE [LARGE SCALE GENOMIC DNA]</scope>
    <source>
        <strain evidence="4">CCUG 54950</strain>
    </source>
</reference>
<protein>
    <recommendedName>
        <fullName evidence="5">MotA/TolQ/ExbB proton channel domain-containing protein</fullName>
    </recommendedName>
</protein>
<feature type="region of interest" description="Disordered" evidence="1">
    <location>
        <begin position="229"/>
        <end position="259"/>
    </location>
</feature>
<feature type="transmembrane region" description="Helical" evidence="2">
    <location>
        <begin position="6"/>
        <end position="26"/>
    </location>
</feature>
<evidence type="ECO:0008006" key="5">
    <source>
        <dbReference type="Google" id="ProtNLM"/>
    </source>
</evidence>
<keyword evidence="2" id="KW-1133">Transmembrane helix</keyword>
<feature type="transmembrane region" description="Helical" evidence="2">
    <location>
        <begin position="127"/>
        <end position="147"/>
    </location>
</feature>
<dbReference type="RefSeq" id="WP_347327317.1">
    <property type="nucleotide sequence ID" value="NZ_JBCGUH010000025.1"/>
</dbReference>
<feature type="compositionally biased region" description="Basic residues" evidence="1">
    <location>
        <begin position="246"/>
        <end position="259"/>
    </location>
</feature>
<feature type="compositionally biased region" description="Basic and acidic residues" evidence="1">
    <location>
        <begin position="229"/>
        <end position="244"/>
    </location>
</feature>
<keyword evidence="2" id="KW-0472">Membrane</keyword>
<keyword evidence="2" id="KW-0812">Transmembrane</keyword>
<evidence type="ECO:0000313" key="4">
    <source>
        <dbReference type="Proteomes" id="UP001597233"/>
    </source>
</evidence>
<dbReference type="Proteomes" id="UP001597233">
    <property type="component" value="Unassembled WGS sequence"/>
</dbReference>
<evidence type="ECO:0000256" key="1">
    <source>
        <dbReference type="SAM" id="MobiDB-lite"/>
    </source>
</evidence>
<dbReference type="EMBL" id="JBHUEH010000023">
    <property type="protein sequence ID" value="MFD1887168.1"/>
    <property type="molecule type" value="Genomic_DNA"/>
</dbReference>
<feature type="transmembrane region" description="Helical" evidence="2">
    <location>
        <begin position="182"/>
        <end position="207"/>
    </location>
</feature>
<organism evidence="3 4">
    <name type="scientific">Paenibacillus wenxiniae</name>
    <dbReference type="NCBI Taxonomy" id="1636843"/>
    <lineage>
        <taxon>Bacteria</taxon>
        <taxon>Bacillati</taxon>
        <taxon>Bacillota</taxon>
        <taxon>Bacilli</taxon>
        <taxon>Bacillales</taxon>
        <taxon>Paenibacillaceae</taxon>
        <taxon>Paenibacillus</taxon>
    </lineage>
</organism>
<proteinExistence type="predicted"/>
<evidence type="ECO:0000256" key="2">
    <source>
        <dbReference type="SAM" id="Phobius"/>
    </source>
</evidence>
<sequence length="259" mass="29716">MSVFFLNPIFPQLLFIVIWGGSALWINKIIGIRILSNWLYILTILGPIGVLIIRSVQSKYKNSSEHSVVFISELVYGFPLNIEKNSFYMIDYYKKKLASFKKLDMDYAISWVKIEIERNKNTVWTSIFASLVISTTVSLSVSSINTVISDDRRETERMIEKGITGSSSIGFSLFGYETSLSFFEVSIGMITSFIIVVLLSISVLSFVNKNIFTKLLQLQESLLLVQKETEAEKKENTKIEEPLKSKQNKRNYRTKTKRK</sequence>
<accession>A0ABW4RNC5</accession>
<gene>
    <name evidence="3" type="ORF">ACFSC9_16875</name>
</gene>
<comment type="caution">
    <text evidence="3">The sequence shown here is derived from an EMBL/GenBank/DDBJ whole genome shotgun (WGS) entry which is preliminary data.</text>
</comment>
<keyword evidence="4" id="KW-1185">Reference proteome</keyword>
<feature type="transmembrane region" description="Helical" evidence="2">
    <location>
        <begin position="38"/>
        <end position="56"/>
    </location>
</feature>
<name>A0ABW4RNC5_9BACL</name>
<evidence type="ECO:0000313" key="3">
    <source>
        <dbReference type="EMBL" id="MFD1887168.1"/>
    </source>
</evidence>